<evidence type="ECO:0000313" key="2">
    <source>
        <dbReference type="EMBL" id="GAI56348.1"/>
    </source>
</evidence>
<accession>X1PKH0</accession>
<sequence length="162" mass="18668">TIYFAPTVISLGRKAYNCSKIIGLPNMTRALIPECPMILAPEINLEKWRYHVYYHIYKMGRHFTSNPFKIEKAIEEAWESNLAYRSKMSDEGITCPEAINRMCQINQQLDSNCNPSPLLTIAVIGHPYVLYDDYVNHRLISRLQSMGVKILVPEMVSEDELD</sequence>
<dbReference type="EMBL" id="BARV01040689">
    <property type="protein sequence ID" value="GAI56348.1"/>
    <property type="molecule type" value="Genomic_DNA"/>
</dbReference>
<protein>
    <recommendedName>
        <fullName evidence="1">DUF2229 domain-containing protein</fullName>
    </recommendedName>
</protein>
<feature type="non-terminal residue" evidence="2">
    <location>
        <position position="1"/>
    </location>
</feature>
<organism evidence="2">
    <name type="scientific">marine sediment metagenome</name>
    <dbReference type="NCBI Taxonomy" id="412755"/>
    <lineage>
        <taxon>unclassified sequences</taxon>
        <taxon>metagenomes</taxon>
        <taxon>ecological metagenomes</taxon>
    </lineage>
</organism>
<dbReference type="Pfam" id="PF09989">
    <property type="entry name" value="DUF2229"/>
    <property type="match status" value="1"/>
</dbReference>
<name>X1PKH0_9ZZZZ</name>
<feature type="non-terminal residue" evidence="2">
    <location>
        <position position="162"/>
    </location>
</feature>
<gene>
    <name evidence="2" type="ORF">S06H3_61905</name>
</gene>
<evidence type="ECO:0000259" key="1">
    <source>
        <dbReference type="Pfam" id="PF09989"/>
    </source>
</evidence>
<dbReference type="AlphaFoldDB" id="X1PKH0"/>
<reference evidence="2" key="1">
    <citation type="journal article" date="2014" name="Front. Microbiol.">
        <title>High frequency of phylogenetically diverse reductive dehalogenase-homologous genes in deep subseafloor sedimentary metagenomes.</title>
        <authorList>
            <person name="Kawai M."/>
            <person name="Futagami T."/>
            <person name="Toyoda A."/>
            <person name="Takaki Y."/>
            <person name="Nishi S."/>
            <person name="Hori S."/>
            <person name="Arai W."/>
            <person name="Tsubouchi T."/>
            <person name="Morono Y."/>
            <person name="Uchiyama I."/>
            <person name="Ito T."/>
            <person name="Fujiyama A."/>
            <person name="Inagaki F."/>
            <person name="Takami H."/>
        </authorList>
    </citation>
    <scope>NUCLEOTIDE SEQUENCE</scope>
    <source>
        <strain evidence="2">Expedition CK06-06</strain>
    </source>
</reference>
<dbReference type="InterPro" id="IPR018709">
    <property type="entry name" value="CoA_activase_DUF2229"/>
</dbReference>
<proteinExistence type="predicted"/>
<comment type="caution">
    <text evidence="2">The sequence shown here is derived from an EMBL/GenBank/DDBJ whole genome shotgun (WGS) entry which is preliminary data.</text>
</comment>
<feature type="domain" description="DUF2229" evidence="1">
    <location>
        <begin position="4"/>
        <end position="156"/>
    </location>
</feature>